<evidence type="ECO:0000313" key="6">
    <source>
        <dbReference type="Proteomes" id="UP001501581"/>
    </source>
</evidence>
<dbReference type="Pfam" id="PF13193">
    <property type="entry name" value="AMP-binding_C"/>
    <property type="match status" value="1"/>
</dbReference>
<dbReference type="Gene3D" id="3.30.300.30">
    <property type="match status" value="1"/>
</dbReference>
<dbReference type="Gene3D" id="3.40.50.12780">
    <property type="entry name" value="N-terminal domain of ligase-like"/>
    <property type="match status" value="1"/>
</dbReference>
<evidence type="ECO:0000259" key="3">
    <source>
        <dbReference type="Pfam" id="PF00501"/>
    </source>
</evidence>
<dbReference type="Pfam" id="PF00501">
    <property type="entry name" value="AMP-binding"/>
    <property type="match status" value="1"/>
</dbReference>
<dbReference type="Proteomes" id="UP001501581">
    <property type="component" value="Unassembled WGS sequence"/>
</dbReference>
<dbReference type="PROSITE" id="PS00455">
    <property type="entry name" value="AMP_BINDING"/>
    <property type="match status" value="1"/>
</dbReference>
<dbReference type="PANTHER" id="PTHR43201:SF5">
    <property type="entry name" value="MEDIUM-CHAIN ACYL-COA LIGASE ACSF2, MITOCHONDRIAL"/>
    <property type="match status" value="1"/>
</dbReference>
<dbReference type="RefSeq" id="WP_343995936.1">
    <property type="nucleotide sequence ID" value="NZ_BAAALG010000012.1"/>
</dbReference>
<evidence type="ECO:0000256" key="1">
    <source>
        <dbReference type="ARBA" id="ARBA00006432"/>
    </source>
</evidence>
<name>A0ABN1TZC9_9ACTN</name>
<gene>
    <name evidence="5" type="ORF">GCM10009668_32920</name>
</gene>
<dbReference type="SUPFAM" id="SSF56801">
    <property type="entry name" value="Acetyl-CoA synthetase-like"/>
    <property type="match status" value="1"/>
</dbReference>
<proteinExistence type="inferred from homology"/>
<accession>A0ABN1TZC9</accession>
<reference evidence="5 6" key="1">
    <citation type="journal article" date="2019" name="Int. J. Syst. Evol. Microbiol.">
        <title>The Global Catalogue of Microorganisms (GCM) 10K type strain sequencing project: providing services to taxonomists for standard genome sequencing and annotation.</title>
        <authorList>
            <consortium name="The Broad Institute Genomics Platform"/>
            <consortium name="The Broad Institute Genome Sequencing Center for Infectious Disease"/>
            <person name="Wu L."/>
            <person name="Ma J."/>
        </authorList>
    </citation>
    <scope>NUCLEOTIDE SEQUENCE [LARGE SCALE GENOMIC DNA]</scope>
    <source>
        <strain evidence="5 6">JCM 13008</strain>
    </source>
</reference>
<keyword evidence="6" id="KW-1185">Reference proteome</keyword>
<dbReference type="InterPro" id="IPR000873">
    <property type="entry name" value="AMP-dep_synth/lig_dom"/>
</dbReference>
<dbReference type="InterPro" id="IPR045851">
    <property type="entry name" value="AMP-bd_C_sf"/>
</dbReference>
<comment type="similarity">
    <text evidence="1">Belongs to the ATP-dependent AMP-binding enzyme family.</text>
</comment>
<keyword evidence="2" id="KW-0436">Ligase</keyword>
<sequence length="514" mass="56333">MYPGTHAATNPDKLAIVMADTGETRSYAELEQRSARLARFCHEAGLRRGDHIAFIAPNSPEVFEIYWAALRSGLLVTGVNHHLSAEEAAYIVADCGARVLITSAEFTEIAAYLTDSPSDVEVRLAVGGDLDGYQDYEAALASVSAQPLAVQPRGADMLYSSGTTGRPKGIKPALPDREVHEPGDPFATVFGGMYGFDADTVYYSPAPTYHAAPLRFGGIVHMFNGTVVMTRKFDAEGTLAAIEKYGVTHAQFVPTMFVRMLKLPESVRTGYRHETLSTVIHAAAPCPVEVKQQMMAWWGPVLHEYYSSTEANGITLINPQQWLEKPGSVGKAGLGVIRICDEESGAEMPTGEVGTVYFERDIPPFEYHRAPEKSREARHPQHENWTTTGDLGYVDADGYLFLTDRKAFMIISGGVNIYPREVEDVLTLHPKVTDVAVIGIPDDEMGEQVKAVVQPAPGVVADEALAAELIEFVRGRIARYKCPRSLDFVDELPRTPTGKLLKRKVLETYLQPTS</sequence>
<organism evidence="5 6">
    <name type="scientific">Nocardioides dubius</name>
    <dbReference type="NCBI Taxonomy" id="317019"/>
    <lineage>
        <taxon>Bacteria</taxon>
        <taxon>Bacillati</taxon>
        <taxon>Actinomycetota</taxon>
        <taxon>Actinomycetes</taxon>
        <taxon>Propionibacteriales</taxon>
        <taxon>Nocardioidaceae</taxon>
        <taxon>Nocardioides</taxon>
    </lineage>
</organism>
<dbReference type="PANTHER" id="PTHR43201">
    <property type="entry name" value="ACYL-COA SYNTHETASE"/>
    <property type="match status" value="1"/>
</dbReference>
<feature type="domain" description="AMP-binding enzyme C-terminal" evidence="4">
    <location>
        <begin position="421"/>
        <end position="499"/>
    </location>
</feature>
<feature type="domain" description="AMP-dependent synthetase/ligase" evidence="3">
    <location>
        <begin position="6"/>
        <end position="358"/>
    </location>
</feature>
<comment type="caution">
    <text evidence="5">The sequence shown here is derived from an EMBL/GenBank/DDBJ whole genome shotgun (WGS) entry which is preliminary data.</text>
</comment>
<evidence type="ECO:0000313" key="5">
    <source>
        <dbReference type="EMBL" id="GAA1109846.1"/>
    </source>
</evidence>
<dbReference type="EMBL" id="BAAALG010000012">
    <property type="protein sequence ID" value="GAA1109846.1"/>
    <property type="molecule type" value="Genomic_DNA"/>
</dbReference>
<dbReference type="InterPro" id="IPR020845">
    <property type="entry name" value="AMP-binding_CS"/>
</dbReference>
<dbReference type="InterPro" id="IPR025110">
    <property type="entry name" value="AMP-bd_C"/>
</dbReference>
<evidence type="ECO:0000259" key="4">
    <source>
        <dbReference type="Pfam" id="PF13193"/>
    </source>
</evidence>
<dbReference type="InterPro" id="IPR042099">
    <property type="entry name" value="ANL_N_sf"/>
</dbReference>
<protein>
    <submittedName>
        <fullName evidence="5">Acyl-CoA synthetase</fullName>
    </submittedName>
</protein>
<evidence type="ECO:0000256" key="2">
    <source>
        <dbReference type="ARBA" id="ARBA00022598"/>
    </source>
</evidence>